<dbReference type="EMBL" id="NBSK02000009">
    <property type="protein sequence ID" value="KAJ0186369.1"/>
    <property type="molecule type" value="Genomic_DNA"/>
</dbReference>
<comment type="caution">
    <text evidence="1">The sequence shown here is derived from an EMBL/GenBank/DDBJ whole genome shotgun (WGS) entry which is preliminary data.</text>
</comment>
<accession>A0A9R1WTX6</accession>
<keyword evidence="2" id="KW-1185">Reference proteome</keyword>
<dbReference type="Proteomes" id="UP000235145">
    <property type="component" value="Unassembled WGS sequence"/>
</dbReference>
<protein>
    <submittedName>
        <fullName evidence="1">Uncharacterized protein</fullName>
    </submittedName>
</protein>
<proteinExistence type="predicted"/>
<evidence type="ECO:0000313" key="2">
    <source>
        <dbReference type="Proteomes" id="UP000235145"/>
    </source>
</evidence>
<evidence type="ECO:0000313" key="1">
    <source>
        <dbReference type="EMBL" id="KAJ0186369.1"/>
    </source>
</evidence>
<gene>
    <name evidence="1" type="ORF">LSAT_V11C900466050</name>
</gene>
<organism evidence="1 2">
    <name type="scientific">Lactuca sativa</name>
    <name type="common">Garden lettuce</name>
    <dbReference type="NCBI Taxonomy" id="4236"/>
    <lineage>
        <taxon>Eukaryota</taxon>
        <taxon>Viridiplantae</taxon>
        <taxon>Streptophyta</taxon>
        <taxon>Embryophyta</taxon>
        <taxon>Tracheophyta</taxon>
        <taxon>Spermatophyta</taxon>
        <taxon>Magnoliopsida</taxon>
        <taxon>eudicotyledons</taxon>
        <taxon>Gunneridae</taxon>
        <taxon>Pentapetalae</taxon>
        <taxon>asterids</taxon>
        <taxon>campanulids</taxon>
        <taxon>Asterales</taxon>
        <taxon>Asteraceae</taxon>
        <taxon>Cichorioideae</taxon>
        <taxon>Cichorieae</taxon>
        <taxon>Lactucinae</taxon>
        <taxon>Lactuca</taxon>
    </lineage>
</organism>
<sequence length="81" mass="9424">MSLVLAHVSVFMYLQTIIGGNRQLKYLLLIACKSYTMSDFQQTLCRLTHDTREVFVNIGHAKWARPYFPNICWNVMNIDSP</sequence>
<name>A0A9R1WTX6_LACSA</name>
<reference evidence="1 2" key="1">
    <citation type="journal article" date="2017" name="Nat. Commun.">
        <title>Genome assembly with in vitro proximity ligation data and whole-genome triplication in lettuce.</title>
        <authorList>
            <person name="Reyes-Chin-Wo S."/>
            <person name="Wang Z."/>
            <person name="Yang X."/>
            <person name="Kozik A."/>
            <person name="Arikit S."/>
            <person name="Song C."/>
            <person name="Xia L."/>
            <person name="Froenicke L."/>
            <person name="Lavelle D.O."/>
            <person name="Truco M.J."/>
            <person name="Xia R."/>
            <person name="Zhu S."/>
            <person name="Xu C."/>
            <person name="Xu H."/>
            <person name="Xu X."/>
            <person name="Cox K."/>
            <person name="Korf I."/>
            <person name="Meyers B.C."/>
            <person name="Michelmore R.W."/>
        </authorList>
    </citation>
    <scope>NUCLEOTIDE SEQUENCE [LARGE SCALE GENOMIC DNA]</scope>
    <source>
        <strain evidence="2">cv. Salinas</strain>
        <tissue evidence="1">Seedlings</tissue>
    </source>
</reference>
<dbReference type="AlphaFoldDB" id="A0A9R1WTX6"/>